<comment type="similarity">
    <text evidence="3 20">Belongs to the DNA polymerase type-B family.</text>
</comment>
<evidence type="ECO:0000256" key="3">
    <source>
        <dbReference type="ARBA" id="ARBA00005755"/>
    </source>
</evidence>
<keyword evidence="4 20" id="KW-0004">4Fe-4S</keyword>
<evidence type="ECO:0000256" key="9">
    <source>
        <dbReference type="ARBA" id="ARBA00022723"/>
    </source>
</evidence>
<keyword evidence="9 20" id="KW-0479">Metal-binding</keyword>
<dbReference type="InterPro" id="IPR025687">
    <property type="entry name" value="Znf-C4pol"/>
</dbReference>
<dbReference type="Gene3D" id="1.10.132.60">
    <property type="entry name" value="DNA polymerase family B, C-terminal domain"/>
    <property type="match status" value="1"/>
</dbReference>
<evidence type="ECO:0000256" key="5">
    <source>
        <dbReference type="ARBA" id="ARBA00022679"/>
    </source>
</evidence>
<dbReference type="NCBIfam" id="TIGR00592">
    <property type="entry name" value="pol2"/>
    <property type="match status" value="1"/>
</dbReference>
<keyword evidence="26" id="KW-1185">Reference proteome</keyword>
<evidence type="ECO:0000256" key="1">
    <source>
        <dbReference type="ARBA" id="ARBA00001966"/>
    </source>
</evidence>
<evidence type="ECO:0000256" key="2">
    <source>
        <dbReference type="ARBA" id="ARBA00004123"/>
    </source>
</evidence>
<evidence type="ECO:0000256" key="11">
    <source>
        <dbReference type="ARBA" id="ARBA00022801"/>
    </source>
</evidence>
<feature type="domain" description="C4-type zinc-finger of DNA polymerase delta" evidence="24">
    <location>
        <begin position="1042"/>
        <end position="1123"/>
    </location>
</feature>
<dbReference type="InterPro" id="IPR042087">
    <property type="entry name" value="DNA_pol_B_thumb"/>
</dbReference>
<dbReference type="PANTHER" id="PTHR10322">
    <property type="entry name" value="DNA POLYMERASE CATALYTIC SUBUNIT"/>
    <property type="match status" value="1"/>
</dbReference>
<dbReference type="Pfam" id="PF14260">
    <property type="entry name" value="zf-C4pol"/>
    <property type="match status" value="1"/>
</dbReference>
<keyword evidence="14 20" id="KW-0239">DNA-directed DNA polymerase</keyword>
<evidence type="ECO:0000256" key="16">
    <source>
        <dbReference type="ARBA" id="ARBA00023014"/>
    </source>
</evidence>
<keyword evidence="11" id="KW-0378">Hydrolase</keyword>
<evidence type="ECO:0000256" key="7">
    <source>
        <dbReference type="ARBA" id="ARBA00022705"/>
    </source>
</evidence>
<dbReference type="SUPFAM" id="SSF53098">
    <property type="entry name" value="Ribonuclease H-like"/>
    <property type="match status" value="1"/>
</dbReference>
<dbReference type="OMA" id="CNNCRPR"/>
<keyword evidence="15 20" id="KW-0408">Iron</keyword>
<keyword evidence="13" id="KW-0269">Exonuclease</keyword>
<evidence type="ECO:0000256" key="20">
    <source>
        <dbReference type="RuleBase" id="RU000442"/>
    </source>
</evidence>
<evidence type="ECO:0000256" key="17">
    <source>
        <dbReference type="ARBA" id="ARBA00023125"/>
    </source>
</evidence>
<dbReference type="InterPro" id="IPR017964">
    <property type="entry name" value="DNA-dir_DNA_pol_B_CS"/>
</dbReference>
<dbReference type="FunFam" id="1.10.287.690:FF:000001">
    <property type="entry name" value="DNA polymerase"/>
    <property type="match status" value="1"/>
</dbReference>
<dbReference type="FunFam" id="3.30.420.10:FF:000004">
    <property type="entry name" value="DNA polymerase"/>
    <property type="match status" value="1"/>
</dbReference>
<evidence type="ECO:0000256" key="15">
    <source>
        <dbReference type="ARBA" id="ARBA00023004"/>
    </source>
</evidence>
<name>A0A5J4Z1I9_PORPP</name>
<dbReference type="InterPro" id="IPR043502">
    <property type="entry name" value="DNA/RNA_pol_sf"/>
</dbReference>
<gene>
    <name evidence="25" type="ORF">FVE85_5071</name>
</gene>
<dbReference type="GO" id="GO:0043625">
    <property type="term" value="C:delta DNA polymerase complex"/>
    <property type="evidence" value="ECO:0007669"/>
    <property type="project" value="TreeGrafter"/>
</dbReference>
<keyword evidence="10 20" id="KW-0863">Zinc-finger</keyword>
<dbReference type="Gene3D" id="3.30.420.10">
    <property type="entry name" value="Ribonuclease H-like superfamily/Ribonuclease H"/>
    <property type="match status" value="1"/>
</dbReference>
<dbReference type="Gene3D" id="1.10.287.690">
    <property type="entry name" value="Helix hairpin bin"/>
    <property type="match status" value="1"/>
</dbReference>
<dbReference type="OrthoDB" id="2414538at2759"/>
<dbReference type="PROSITE" id="PS00116">
    <property type="entry name" value="DNA_POLYMERASE_B"/>
    <property type="match status" value="1"/>
</dbReference>
<dbReference type="GO" id="GO:0008270">
    <property type="term" value="F:zinc ion binding"/>
    <property type="evidence" value="ECO:0007669"/>
    <property type="project" value="UniProtKB-KW"/>
</dbReference>
<dbReference type="Gene3D" id="3.90.1600.10">
    <property type="entry name" value="Palm domain of DNA polymerase"/>
    <property type="match status" value="1"/>
</dbReference>
<dbReference type="GO" id="GO:0003677">
    <property type="term" value="F:DNA binding"/>
    <property type="evidence" value="ECO:0007669"/>
    <property type="project" value="UniProtKB-KW"/>
</dbReference>
<evidence type="ECO:0000256" key="18">
    <source>
        <dbReference type="ARBA" id="ARBA00023242"/>
    </source>
</evidence>
<organism evidence="25 26">
    <name type="scientific">Porphyridium purpureum</name>
    <name type="common">Red alga</name>
    <name type="synonym">Porphyridium cruentum</name>
    <dbReference type="NCBI Taxonomy" id="35688"/>
    <lineage>
        <taxon>Eukaryota</taxon>
        <taxon>Rhodophyta</taxon>
        <taxon>Bangiophyceae</taxon>
        <taxon>Porphyridiales</taxon>
        <taxon>Porphyridiaceae</taxon>
        <taxon>Porphyridium</taxon>
    </lineage>
</organism>
<dbReference type="GO" id="GO:0051539">
    <property type="term" value="F:4 iron, 4 sulfur cluster binding"/>
    <property type="evidence" value="ECO:0007669"/>
    <property type="project" value="UniProtKB-KW"/>
</dbReference>
<comment type="cofactor">
    <cofactor evidence="1 20">
        <name>[4Fe-4S] cluster</name>
        <dbReference type="ChEBI" id="CHEBI:49883"/>
    </cofactor>
</comment>
<comment type="caution">
    <text evidence="25">The sequence shown here is derived from an EMBL/GenBank/DDBJ whole genome shotgun (WGS) entry which is preliminary data.</text>
</comment>
<dbReference type="SMART" id="SM00486">
    <property type="entry name" value="POLBc"/>
    <property type="match status" value="1"/>
</dbReference>
<dbReference type="PANTHER" id="PTHR10322:SF23">
    <property type="entry name" value="DNA POLYMERASE DELTA CATALYTIC SUBUNIT"/>
    <property type="match status" value="1"/>
</dbReference>
<dbReference type="GO" id="GO:0008296">
    <property type="term" value="F:3'-5'-DNA exonuclease activity"/>
    <property type="evidence" value="ECO:0007669"/>
    <property type="project" value="TreeGrafter"/>
</dbReference>
<evidence type="ECO:0000256" key="6">
    <source>
        <dbReference type="ARBA" id="ARBA00022695"/>
    </source>
</evidence>
<evidence type="ECO:0000313" key="26">
    <source>
        <dbReference type="Proteomes" id="UP000324585"/>
    </source>
</evidence>
<accession>A0A5J4Z1I9</accession>
<keyword evidence="7 20" id="KW-0235">DNA replication</keyword>
<dbReference type="InterPro" id="IPR023211">
    <property type="entry name" value="DNA_pol_palm_dom_sf"/>
</dbReference>
<proteinExistence type="inferred from homology"/>
<evidence type="ECO:0000259" key="22">
    <source>
        <dbReference type="Pfam" id="PF00136"/>
    </source>
</evidence>
<keyword evidence="5 20" id="KW-0808">Transferase</keyword>
<dbReference type="CDD" id="cd05777">
    <property type="entry name" value="DNA_polB_delta_exo"/>
    <property type="match status" value="1"/>
</dbReference>
<dbReference type="InterPro" id="IPR006134">
    <property type="entry name" value="DNA-dir_DNA_pol_B_multi_dom"/>
</dbReference>
<dbReference type="AlphaFoldDB" id="A0A5J4Z1I9"/>
<comment type="catalytic activity">
    <reaction evidence="19 20">
        <text>DNA(n) + a 2'-deoxyribonucleoside 5'-triphosphate = DNA(n+1) + diphosphate</text>
        <dbReference type="Rhea" id="RHEA:22508"/>
        <dbReference type="Rhea" id="RHEA-COMP:17339"/>
        <dbReference type="Rhea" id="RHEA-COMP:17340"/>
        <dbReference type="ChEBI" id="CHEBI:33019"/>
        <dbReference type="ChEBI" id="CHEBI:61560"/>
        <dbReference type="ChEBI" id="CHEBI:173112"/>
        <dbReference type="EC" id="2.7.7.7"/>
    </reaction>
</comment>
<reference evidence="26" key="1">
    <citation type="journal article" date="2019" name="Nat. Commun.">
        <title>Expansion of phycobilisome linker gene families in mesophilic red algae.</title>
        <authorList>
            <person name="Lee J."/>
            <person name="Kim D."/>
            <person name="Bhattacharya D."/>
            <person name="Yoon H.S."/>
        </authorList>
    </citation>
    <scope>NUCLEOTIDE SEQUENCE [LARGE SCALE GENOMIC DNA]</scope>
    <source>
        <strain evidence="26">CCMP 1328</strain>
    </source>
</reference>
<dbReference type="GO" id="GO:0000166">
    <property type="term" value="F:nucleotide binding"/>
    <property type="evidence" value="ECO:0007669"/>
    <property type="project" value="InterPro"/>
</dbReference>
<evidence type="ECO:0000256" key="13">
    <source>
        <dbReference type="ARBA" id="ARBA00022839"/>
    </source>
</evidence>
<keyword evidence="17 20" id="KW-0238">DNA-binding</keyword>
<evidence type="ECO:0000256" key="19">
    <source>
        <dbReference type="ARBA" id="ARBA00049244"/>
    </source>
</evidence>
<dbReference type="Gene3D" id="3.30.342.10">
    <property type="entry name" value="DNA Polymerase, chain B, domain 1"/>
    <property type="match status" value="1"/>
</dbReference>
<dbReference type="GO" id="GO:0045004">
    <property type="term" value="P:DNA replication proofreading"/>
    <property type="evidence" value="ECO:0007669"/>
    <property type="project" value="TreeGrafter"/>
</dbReference>
<dbReference type="Pfam" id="PF03104">
    <property type="entry name" value="DNA_pol_B_exo1"/>
    <property type="match status" value="1"/>
</dbReference>
<evidence type="ECO:0000256" key="10">
    <source>
        <dbReference type="ARBA" id="ARBA00022771"/>
    </source>
</evidence>
<dbReference type="EC" id="2.7.7.7" evidence="20"/>
<dbReference type="InterPro" id="IPR012337">
    <property type="entry name" value="RNaseH-like_sf"/>
</dbReference>
<evidence type="ECO:0000256" key="21">
    <source>
        <dbReference type="SAM" id="MobiDB-lite"/>
    </source>
</evidence>
<dbReference type="InterPro" id="IPR006133">
    <property type="entry name" value="DNA-dir_DNA_pol_B_exonuc"/>
</dbReference>
<feature type="domain" description="DNA-directed DNA polymerase family B multifunctional" evidence="22">
    <location>
        <begin position="576"/>
        <end position="1004"/>
    </location>
</feature>
<evidence type="ECO:0000256" key="8">
    <source>
        <dbReference type="ARBA" id="ARBA00022722"/>
    </source>
</evidence>
<dbReference type="CDD" id="cd05533">
    <property type="entry name" value="POLBc_delta"/>
    <property type="match status" value="1"/>
</dbReference>
<dbReference type="PRINTS" id="PR00106">
    <property type="entry name" value="DNAPOLB"/>
</dbReference>
<feature type="domain" description="DNA-directed DNA polymerase family B exonuclease" evidence="23">
    <location>
        <begin position="274"/>
        <end position="510"/>
    </location>
</feature>
<evidence type="ECO:0000259" key="24">
    <source>
        <dbReference type="Pfam" id="PF14260"/>
    </source>
</evidence>
<keyword evidence="12 20" id="KW-0862">Zinc</keyword>
<dbReference type="Proteomes" id="UP000324585">
    <property type="component" value="Unassembled WGS sequence"/>
</dbReference>
<keyword evidence="6 20" id="KW-0548">Nucleotidyltransferase</keyword>
<feature type="compositionally biased region" description="Basic and acidic residues" evidence="21">
    <location>
        <begin position="21"/>
        <end position="35"/>
    </location>
</feature>
<protein>
    <recommendedName>
        <fullName evidence="20">DNA polymerase</fullName>
        <ecNumber evidence="20">2.7.7.7</ecNumber>
    </recommendedName>
</protein>
<dbReference type="EMBL" id="VRMN01000001">
    <property type="protein sequence ID" value="KAA8497486.1"/>
    <property type="molecule type" value="Genomic_DNA"/>
</dbReference>
<sequence>MQREHAGSKAYGVRRARVRGGRADDSRRDGARARGGDGACEAGERCCSRHGTPPRRARGVPAPPVWADEDDDDVEARAALIQDWAGHATQHPQMGASAIAGNKRVVPTPRDEEKFRLEYGRRRVEWSSSDQPLVFMELDTDTDPFFGSNSGSGGASSPWQPLQMYGVTESGATVLCHIDGFRPYLFVQAPAHMANHQQLDLLALRAAFNAALEHSVTDVEIVRRRSIMFFVPGDPEVAFFKLTFRTHREMRNGMNTIRRGVSIGFPGLGVLPSQTFEGTVDFVMRFMVDIGAVGCGWIELPAHSYTVLRGSAKRSAMQIEVQIDAYRILAHKPSGRWLRAAPLRRLSFDIECAGRKGVFPEPEHDRVIQIANHVLEHGATEPVCKVIFTLGRCANVHGADVVCYETEEELLTAWSHFVRACDPDILTGYNIVNFDLPYLLRRAEVLQVSDFPYLGRILRARTRMRATKMSSSAFGTHESKEFSMDGRVILDMLQIVTREYKLRSYTLNSVSAEFLGEQKEDVHHSIISELQAGNEHTRRRLAVYCLKDAALPQRLMDRLLALTNYMEMARVTGVPLGWLVSKGHMIKVVSLLHRKAHGVRLLVPDIERQAQGGGEGGVQYEGATVIEPEKGFYTDPIATLDFASLYPSIMMAHNLCYSTLLQPRDVRALPEADVTRTPSGDCFVKASVKRGVLSEILHELLTARKQAKRDLAAEVDPFIKSMLNGRQLALKISANAVYGFTGATVGKLPCMAISASTTAFGRDMIQATKQQVEARYPGARVIYGDTDSVMVKFGGERNVDLTEAMRLGKEAAEAISQSFPPPVKLEFEKCYYPYLLINKKRYAGLLWTNAHKYDKMDCKGIESVRRDNCRLVANMISMVLHKLLIEKDVNAAVSFVQSTIGELLQNKVDLSLLVVSKALTKSEGKYDSKQAHVTLADKMRRRDAGTAPSLGDRVPYVIIRGTRGQAAYERAEDPLYAMQHNLPIDNAYYLENMIRKPLERIFEALLPDTSVLFSGAHTRKVVVTTPSTSTGILAFAKKTSTCLGCRAPIKGVTAAPGSSADLQPALCRSCAPKEAEHLLKQVAETRELEASFSSLWTECQRCMGELCQDVLCSNGDCPIFYRRHKVAKDLDAAAQRLARFQLEW</sequence>
<feature type="region of interest" description="Disordered" evidence="21">
    <location>
        <begin position="1"/>
        <end position="43"/>
    </location>
</feature>
<evidence type="ECO:0000256" key="12">
    <source>
        <dbReference type="ARBA" id="ARBA00022833"/>
    </source>
</evidence>
<keyword evidence="18 20" id="KW-0539">Nucleus</keyword>
<keyword evidence="16 20" id="KW-0411">Iron-sulfur</keyword>
<dbReference type="GO" id="GO:0006287">
    <property type="term" value="P:base-excision repair, gap-filling"/>
    <property type="evidence" value="ECO:0007669"/>
    <property type="project" value="TreeGrafter"/>
</dbReference>
<evidence type="ECO:0000313" key="25">
    <source>
        <dbReference type="EMBL" id="KAA8497486.1"/>
    </source>
</evidence>
<evidence type="ECO:0000256" key="4">
    <source>
        <dbReference type="ARBA" id="ARBA00022485"/>
    </source>
</evidence>
<evidence type="ECO:0000259" key="23">
    <source>
        <dbReference type="Pfam" id="PF03104"/>
    </source>
</evidence>
<dbReference type="InterPro" id="IPR050240">
    <property type="entry name" value="DNA_pol_type-B"/>
</dbReference>
<dbReference type="GO" id="GO:0003887">
    <property type="term" value="F:DNA-directed DNA polymerase activity"/>
    <property type="evidence" value="ECO:0007669"/>
    <property type="project" value="UniProtKB-KW"/>
</dbReference>
<dbReference type="InterPro" id="IPR036397">
    <property type="entry name" value="RNaseH_sf"/>
</dbReference>
<dbReference type="InterPro" id="IPR006172">
    <property type="entry name" value="DNA-dir_DNA_pol_B"/>
</dbReference>
<dbReference type="GO" id="GO:0006297">
    <property type="term" value="P:nucleotide-excision repair, DNA gap filling"/>
    <property type="evidence" value="ECO:0007669"/>
    <property type="project" value="TreeGrafter"/>
</dbReference>
<evidence type="ECO:0000256" key="14">
    <source>
        <dbReference type="ARBA" id="ARBA00022932"/>
    </source>
</evidence>
<dbReference type="SUPFAM" id="SSF56672">
    <property type="entry name" value="DNA/RNA polymerases"/>
    <property type="match status" value="1"/>
</dbReference>
<keyword evidence="8" id="KW-0540">Nuclease</keyword>
<dbReference type="Pfam" id="PF00136">
    <property type="entry name" value="DNA_pol_B"/>
    <property type="match status" value="1"/>
</dbReference>
<comment type="subcellular location">
    <subcellularLocation>
        <location evidence="2 20">Nucleus</location>
    </subcellularLocation>
</comment>